<protein>
    <submittedName>
        <fullName evidence="1">Uncharacterized protein</fullName>
    </submittedName>
</protein>
<accession>A0A1I1QLB4</accession>
<reference evidence="1 2" key="1">
    <citation type="submission" date="2016-10" db="EMBL/GenBank/DDBJ databases">
        <authorList>
            <person name="de Groot N.N."/>
        </authorList>
    </citation>
    <scope>NUCLEOTIDE SEQUENCE [LARGE SCALE GENOMIC DNA]</scope>
    <source>
        <strain evidence="1 2">AR67</strain>
    </source>
</reference>
<dbReference type="EMBL" id="FOKQ01000047">
    <property type="protein sequence ID" value="SFD20638.1"/>
    <property type="molecule type" value="Genomic_DNA"/>
</dbReference>
<dbReference type="Proteomes" id="UP000182192">
    <property type="component" value="Unassembled WGS sequence"/>
</dbReference>
<name>A0A1I1QLB4_RUMAL</name>
<organism evidence="1 2">
    <name type="scientific">Ruminococcus albus</name>
    <dbReference type="NCBI Taxonomy" id="1264"/>
    <lineage>
        <taxon>Bacteria</taxon>
        <taxon>Bacillati</taxon>
        <taxon>Bacillota</taxon>
        <taxon>Clostridia</taxon>
        <taxon>Eubacteriales</taxon>
        <taxon>Oscillospiraceae</taxon>
        <taxon>Ruminococcus</taxon>
    </lineage>
</organism>
<dbReference type="RefSeq" id="WP_177219624.1">
    <property type="nucleotide sequence ID" value="NZ_FOKQ01000047.1"/>
</dbReference>
<proteinExistence type="predicted"/>
<dbReference type="AlphaFoldDB" id="A0A1I1QLB4"/>
<sequence length="48" mass="5533">MKHYYTIEITNIRFGNIRRVTILAESKEKAINSTVIAIGERIAAVWKL</sequence>
<evidence type="ECO:0000313" key="1">
    <source>
        <dbReference type="EMBL" id="SFD20638.1"/>
    </source>
</evidence>
<evidence type="ECO:0000313" key="2">
    <source>
        <dbReference type="Proteomes" id="UP000182192"/>
    </source>
</evidence>
<gene>
    <name evidence="1" type="ORF">SAMN02910406_03381</name>
</gene>